<evidence type="ECO:0000313" key="1">
    <source>
        <dbReference type="EMBL" id="CAF2796905.1"/>
    </source>
</evidence>
<keyword evidence="2" id="KW-1185">Reference proteome</keyword>
<organism evidence="1 2">
    <name type="scientific">Lepeophtheirus salmonis</name>
    <name type="common">Salmon louse</name>
    <name type="synonym">Caligus salmonis</name>
    <dbReference type="NCBI Taxonomy" id="72036"/>
    <lineage>
        <taxon>Eukaryota</taxon>
        <taxon>Metazoa</taxon>
        <taxon>Ecdysozoa</taxon>
        <taxon>Arthropoda</taxon>
        <taxon>Crustacea</taxon>
        <taxon>Multicrustacea</taxon>
        <taxon>Hexanauplia</taxon>
        <taxon>Copepoda</taxon>
        <taxon>Siphonostomatoida</taxon>
        <taxon>Caligidae</taxon>
        <taxon>Lepeophtheirus</taxon>
    </lineage>
</organism>
<accession>A0A7R8H0S8</accession>
<sequence length="180" mass="20423">MIIKRRRLVESERDLVALPARHTEERERKKVGEHAAACLLLSACCLYEVSSETRPNLTKGATTQYLCGLLAKKFKFKYSSYINTYDSTTMMVVQPSFPFEIQNGMGSVTSYVPSDPSSKKAPVENLSDQLQRSLSLNESKKEMSVPPSRGTQCDPIYMSTMASHFTPQQNMDRCSCQRWY</sequence>
<dbReference type="EMBL" id="HG994589">
    <property type="protein sequence ID" value="CAF2796905.1"/>
    <property type="molecule type" value="Genomic_DNA"/>
</dbReference>
<protein>
    <submittedName>
        <fullName evidence="1">(salmon louse) hypothetical protein</fullName>
    </submittedName>
</protein>
<reference evidence="1" key="1">
    <citation type="submission" date="2021-02" db="EMBL/GenBank/DDBJ databases">
        <authorList>
            <person name="Bekaert M."/>
        </authorList>
    </citation>
    <scope>NUCLEOTIDE SEQUENCE</scope>
    <source>
        <strain evidence="1">IoA-00</strain>
    </source>
</reference>
<dbReference type="AlphaFoldDB" id="A0A7R8H0S8"/>
<name>A0A7R8H0S8_LEPSM</name>
<gene>
    <name evidence="1" type="ORF">LSAA_2641</name>
</gene>
<dbReference type="Proteomes" id="UP000675881">
    <property type="component" value="Chromosome 10"/>
</dbReference>
<proteinExistence type="predicted"/>
<evidence type="ECO:0000313" key="2">
    <source>
        <dbReference type="Proteomes" id="UP000675881"/>
    </source>
</evidence>